<gene>
    <name evidence="2" type="ORF">M413DRAFT_193656</name>
</gene>
<evidence type="ECO:0000313" key="3">
    <source>
        <dbReference type="Proteomes" id="UP000053424"/>
    </source>
</evidence>
<dbReference type="GO" id="GO:0043024">
    <property type="term" value="F:ribosomal small subunit binding"/>
    <property type="evidence" value="ECO:0007669"/>
    <property type="project" value="TreeGrafter"/>
</dbReference>
<sequence>MSSKEIKLSPKDIVFAIIGRTGAGKSTFINTAVGQNVTEVGETCTSCTERPLPIIIDPIPNYPALKGYRLVLLDTPGFDHSDGPEQDVKNLERIAEWLDVSQRAGALVGGVLYLYDITIKQFNATERRNLAKPSTSAWCNDMRKTVIVTTNWPSCSDPILEKREQEMKDEHWKTLIEAGLQVRRFQGDSSSAWRVIDSLLDGINASPPISRKGREIGPKDIVFPVMGPTGAGKSTFINIALGQVLTEVGHSTTGPCTKQPFPIIVYPIPKRPDLEGYRLVLLDTPGFDATHIIDGETFNSIARCLESFRKNGARIGGFLYVHDISVKRTSGRAPLSRFRVPTTMPKTALITTNWVDIDGALVQREREMKETCWKAFIDEGLRVFQFHQTFSDAWVIINYLLDHLDEVDVPFPVAQVDERSHRKIPEVTENFLKSIFRFFASL</sequence>
<proteinExistence type="predicted"/>
<dbReference type="AlphaFoldDB" id="A0A0C3BSG3"/>
<dbReference type="HOGENOM" id="CLU_018003_8_1_1"/>
<dbReference type="PANTHER" id="PTHR42698:SF1">
    <property type="entry name" value="GTPASE ERA, MITOCHONDRIAL"/>
    <property type="match status" value="1"/>
</dbReference>
<keyword evidence="3" id="KW-1185">Reference proteome</keyword>
<dbReference type="EMBL" id="KN831785">
    <property type="protein sequence ID" value="KIM39590.1"/>
    <property type="molecule type" value="Genomic_DNA"/>
</dbReference>
<dbReference type="GO" id="GO:0005525">
    <property type="term" value="F:GTP binding"/>
    <property type="evidence" value="ECO:0007669"/>
    <property type="project" value="InterPro"/>
</dbReference>
<protein>
    <recommendedName>
        <fullName evidence="1">G domain-containing protein</fullName>
    </recommendedName>
</protein>
<dbReference type="InterPro" id="IPR006073">
    <property type="entry name" value="GTP-bd"/>
</dbReference>
<accession>A0A0C3BSG3</accession>
<name>A0A0C3BSG3_HEBCY</name>
<dbReference type="InterPro" id="IPR005662">
    <property type="entry name" value="GTPase_Era-like"/>
</dbReference>
<dbReference type="InterPro" id="IPR027417">
    <property type="entry name" value="P-loop_NTPase"/>
</dbReference>
<evidence type="ECO:0000313" key="2">
    <source>
        <dbReference type="EMBL" id="KIM39590.1"/>
    </source>
</evidence>
<reference evidence="2 3" key="1">
    <citation type="submission" date="2014-04" db="EMBL/GenBank/DDBJ databases">
        <authorList>
            <consortium name="DOE Joint Genome Institute"/>
            <person name="Kuo A."/>
            <person name="Gay G."/>
            <person name="Dore J."/>
            <person name="Kohler A."/>
            <person name="Nagy L.G."/>
            <person name="Floudas D."/>
            <person name="Copeland A."/>
            <person name="Barry K.W."/>
            <person name="Cichocki N."/>
            <person name="Veneault-Fourrey C."/>
            <person name="LaButti K."/>
            <person name="Lindquist E.A."/>
            <person name="Lipzen A."/>
            <person name="Lundell T."/>
            <person name="Morin E."/>
            <person name="Murat C."/>
            <person name="Sun H."/>
            <person name="Tunlid A."/>
            <person name="Henrissat B."/>
            <person name="Grigoriev I.V."/>
            <person name="Hibbett D.S."/>
            <person name="Martin F."/>
            <person name="Nordberg H.P."/>
            <person name="Cantor M.N."/>
            <person name="Hua S.X."/>
        </authorList>
    </citation>
    <scope>NUCLEOTIDE SEQUENCE [LARGE SCALE GENOMIC DNA]</scope>
    <source>
        <strain evidence="3">h7</strain>
    </source>
</reference>
<dbReference type="Gene3D" id="3.40.50.300">
    <property type="entry name" value="P-loop containing nucleotide triphosphate hydrolases"/>
    <property type="match status" value="2"/>
</dbReference>
<dbReference type="PANTHER" id="PTHR42698">
    <property type="entry name" value="GTPASE ERA"/>
    <property type="match status" value="1"/>
</dbReference>
<dbReference type="Proteomes" id="UP000053424">
    <property type="component" value="Unassembled WGS sequence"/>
</dbReference>
<dbReference type="GO" id="GO:0019843">
    <property type="term" value="F:rRNA binding"/>
    <property type="evidence" value="ECO:0007669"/>
    <property type="project" value="TreeGrafter"/>
</dbReference>
<organism evidence="2 3">
    <name type="scientific">Hebeloma cylindrosporum</name>
    <dbReference type="NCBI Taxonomy" id="76867"/>
    <lineage>
        <taxon>Eukaryota</taxon>
        <taxon>Fungi</taxon>
        <taxon>Dikarya</taxon>
        <taxon>Basidiomycota</taxon>
        <taxon>Agaricomycotina</taxon>
        <taxon>Agaricomycetes</taxon>
        <taxon>Agaricomycetidae</taxon>
        <taxon>Agaricales</taxon>
        <taxon>Agaricineae</taxon>
        <taxon>Hymenogastraceae</taxon>
        <taxon>Hebeloma</taxon>
    </lineage>
</organism>
<feature type="domain" description="G" evidence="1">
    <location>
        <begin position="15"/>
        <end position="90"/>
    </location>
</feature>
<evidence type="ECO:0000259" key="1">
    <source>
        <dbReference type="Pfam" id="PF01926"/>
    </source>
</evidence>
<dbReference type="OrthoDB" id="8954335at2759"/>
<dbReference type="SUPFAM" id="SSF52540">
    <property type="entry name" value="P-loop containing nucleoside triphosphate hydrolases"/>
    <property type="match status" value="2"/>
</dbReference>
<dbReference type="GO" id="GO:0000028">
    <property type="term" value="P:ribosomal small subunit assembly"/>
    <property type="evidence" value="ECO:0007669"/>
    <property type="project" value="TreeGrafter"/>
</dbReference>
<reference evidence="3" key="2">
    <citation type="submission" date="2015-01" db="EMBL/GenBank/DDBJ databases">
        <title>Evolutionary Origins and Diversification of the Mycorrhizal Mutualists.</title>
        <authorList>
            <consortium name="DOE Joint Genome Institute"/>
            <consortium name="Mycorrhizal Genomics Consortium"/>
            <person name="Kohler A."/>
            <person name="Kuo A."/>
            <person name="Nagy L.G."/>
            <person name="Floudas D."/>
            <person name="Copeland A."/>
            <person name="Barry K.W."/>
            <person name="Cichocki N."/>
            <person name="Veneault-Fourrey C."/>
            <person name="LaButti K."/>
            <person name="Lindquist E.A."/>
            <person name="Lipzen A."/>
            <person name="Lundell T."/>
            <person name="Morin E."/>
            <person name="Murat C."/>
            <person name="Riley R."/>
            <person name="Ohm R."/>
            <person name="Sun H."/>
            <person name="Tunlid A."/>
            <person name="Henrissat B."/>
            <person name="Grigoriev I.V."/>
            <person name="Hibbett D.S."/>
            <person name="Martin F."/>
        </authorList>
    </citation>
    <scope>NUCLEOTIDE SEQUENCE [LARGE SCALE GENOMIC DNA]</scope>
    <source>
        <strain evidence="3">h7</strain>
    </source>
</reference>
<dbReference type="CDD" id="cd00882">
    <property type="entry name" value="Ras_like_GTPase"/>
    <property type="match status" value="2"/>
</dbReference>
<dbReference type="Pfam" id="PF01926">
    <property type="entry name" value="MMR_HSR1"/>
    <property type="match status" value="2"/>
</dbReference>
<feature type="domain" description="G" evidence="1">
    <location>
        <begin position="225"/>
        <end position="298"/>
    </location>
</feature>